<dbReference type="SUPFAM" id="SSF51294">
    <property type="entry name" value="Hedgehog/intein (Hint) domain"/>
    <property type="match status" value="1"/>
</dbReference>
<accession>A0A7Y0ELW0</accession>
<proteinExistence type="predicted"/>
<evidence type="ECO:0008006" key="3">
    <source>
        <dbReference type="Google" id="ProtNLM"/>
    </source>
</evidence>
<dbReference type="NCBIfam" id="TIGR01443">
    <property type="entry name" value="intein_Cterm"/>
    <property type="match status" value="1"/>
</dbReference>
<organism evidence="1 2">
    <name type="scientific">Clostridium muellerianum</name>
    <dbReference type="NCBI Taxonomy" id="2716538"/>
    <lineage>
        <taxon>Bacteria</taxon>
        <taxon>Bacillati</taxon>
        <taxon>Bacillota</taxon>
        <taxon>Clostridia</taxon>
        <taxon>Eubacteriales</taxon>
        <taxon>Clostridiaceae</taxon>
        <taxon>Clostridium</taxon>
    </lineage>
</organism>
<name>A0A7Y0ELW0_9CLOT</name>
<evidence type="ECO:0000313" key="2">
    <source>
        <dbReference type="Proteomes" id="UP000537131"/>
    </source>
</evidence>
<comment type="caution">
    <text evidence="1">The sequence shown here is derived from an EMBL/GenBank/DDBJ whole genome shotgun (WGS) entry which is preliminary data.</text>
</comment>
<dbReference type="InterPro" id="IPR006141">
    <property type="entry name" value="Intein_N"/>
</dbReference>
<dbReference type="Gene3D" id="2.170.16.10">
    <property type="entry name" value="Hedgehog/Intein (Hint) domain"/>
    <property type="match status" value="1"/>
</dbReference>
<reference evidence="1 2" key="1">
    <citation type="submission" date="2020-06" db="EMBL/GenBank/DDBJ databases">
        <title>Complete Genome Sequence of Clostridium muelleri sp. nov. P21T, an Acid-Alcohol Producing Acetogen Isolated from Old Hay.</title>
        <authorList>
            <person name="Duncan K.E."/>
            <person name="Tanner R.S."/>
        </authorList>
    </citation>
    <scope>NUCLEOTIDE SEQUENCE [LARGE SCALE GENOMIC DNA]</scope>
    <source>
        <strain evidence="1 2">P21</strain>
    </source>
</reference>
<dbReference type="Proteomes" id="UP000537131">
    <property type="component" value="Unassembled WGS sequence"/>
</dbReference>
<dbReference type="AlphaFoldDB" id="A0A7Y0ELW0"/>
<keyword evidence="2" id="KW-1185">Reference proteome</keyword>
<gene>
    <name evidence="1" type="ORF">HBE96_25075</name>
</gene>
<dbReference type="GO" id="GO:0016539">
    <property type="term" value="P:intein-mediated protein splicing"/>
    <property type="evidence" value="ECO:0007669"/>
    <property type="project" value="InterPro"/>
</dbReference>
<protein>
    <recommendedName>
        <fullName evidence="3">Intein C-terminal splicing domain-containing protein</fullName>
    </recommendedName>
</protein>
<dbReference type="PROSITE" id="PS50817">
    <property type="entry name" value="INTEIN_N_TER"/>
    <property type="match status" value="1"/>
</dbReference>
<evidence type="ECO:0000313" key="1">
    <source>
        <dbReference type="EMBL" id="NMM65855.1"/>
    </source>
</evidence>
<dbReference type="CDD" id="cd00081">
    <property type="entry name" value="Hint"/>
    <property type="match status" value="1"/>
</dbReference>
<sequence>MRAGSHRIKIGDYVYSQDVRTGEKGFKEVLQLQKRNTCEFVKVKVENEEIQVTPSHLFYTNGQWELAENLKPGDILTAANGEEKKVISVEEYLAKEPEGIYNLSVDEYHTYFVSKEEVLVHNWMCTKKKIQEISNLLKDGENLKDTTSKLKEFIEKHNISNKMDILDNLHRKMPNIRGKYLKEIKDLMVY</sequence>
<dbReference type="InterPro" id="IPR030934">
    <property type="entry name" value="Intein_C"/>
</dbReference>
<dbReference type="EMBL" id="JABBNI010000067">
    <property type="protein sequence ID" value="NMM65855.1"/>
    <property type="molecule type" value="Genomic_DNA"/>
</dbReference>
<dbReference type="Pfam" id="PF07591">
    <property type="entry name" value="PT-HINT"/>
    <property type="match status" value="1"/>
</dbReference>
<dbReference type="InterPro" id="IPR036844">
    <property type="entry name" value="Hint_dom_sf"/>
</dbReference>